<feature type="chain" id="PRO_5040898295" evidence="1">
    <location>
        <begin position="20"/>
        <end position="417"/>
    </location>
</feature>
<reference evidence="3" key="1">
    <citation type="submission" date="2022-01" db="EMBL/GenBank/DDBJ databases">
        <title>Genome sequencing of Zunongwangia sp. M21534 genome.</title>
        <authorList>
            <person name="Chen Y."/>
            <person name="Dong C."/>
            <person name="Shao Z."/>
        </authorList>
    </citation>
    <scope>NUCLEOTIDE SEQUENCE</scope>
    <source>
        <strain evidence="3">MCCC M21534</strain>
    </source>
</reference>
<dbReference type="AlphaFoldDB" id="A0A9X1ZV75"/>
<keyword evidence="1" id="KW-0732">Signal</keyword>
<comment type="caution">
    <text evidence="3">The sequence shown here is derived from an EMBL/GenBank/DDBJ whole genome shotgun (WGS) entry which is preliminary data.</text>
</comment>
<dbReference type="Pfam" id="PF17116">
    <property type="entry name" value="T9SS_plug_1st"/>
    <property type="match status" value="1"/>
</dbReference>
<proteinExistence type="predicted"/>
<evidence type="ECO:0000313" key="3">
    <source>
        <dbReference type="EMBL" id="MCL6218120.1"/>
    </source>
</evidence>
<organism evidence="3 4">
    <name type="scientific">Zunongwangia pacifica</name>
    <dbReference type="NCBI Taxonomy" id="2911062"/>
    <lineage>
        <taxon>Bacteria</taxon>
        <taxon>Pseudomonadati</taxon>
        <taxon>Bacteroidota</taxon>
        <taxon>Flavobacteriia</taxon>
        <taxon>Flavobacteriales</taxon>
        <taxon>Flavobacteriaceae</taxon>
        <taxon>Zunongwangia</taxon>
    </lineage>
</organism>
<sequence length="417" mass="48632">MNRLFFLMVFLCFTGSAIGQVIKETPPPNYIRTVQLFGENSTNNGNPVIPINGMLNLTFDDIIGDEADYYYQIQHYDYDWKPTQLSKNEYLEGLDDIRIMNYQNSYNTLQPFSHYELSIPNQYTKALKVSGNYMIKIFNENEELVFSRKFMIYEAKVSVAPVVKRARDLQFIDTKQVINFTVESPNLLLRNPEQTVKPLILQNNNLKTAIKNIKPQYTVGDQLIYRYDMQTSFWGGNEYLQFDTKDLRATTADIVRVEADQLYHHYLNRDIARANNPYTYNPDINGGFVIRQLDAEDVDTESEYTWIHFSLKNPEPINGGKLHIYGNFNNFTPDNSTALNYNEETGYYETARLFKQGYYNYKYILVNKDGSLDEGFVSGNYDETENEYRVLIYYREIGGRYDRIIGMGMTNSKNISN</sequence>
<accession>A0A9X1ZV75</accession>
<dbReference type="Proteomes" id="UP001139521">
    <property type="component" value="Unassembled WGS sequence"/>
</dbReference>
<dbReference type="SUPFAM" id="SSF49452">
    <property type="entry name" value="Starch-binding domain-like"/>
    <property type="match status" value="1"/>
</dbReference>
<name>A0A9X1ZV75_9FLAO</name>
<gene>
    <name evidence="3" type="ORF">L1967_07405</name>
</gene>
<evidence type="ECO:0000256" key="1">
    <source>
        <dbReference type="SAM" id="SignalP"/>
    </source>
</evidence>
<dbReference type="InterPro" id="IPR013784">
    <property type="entry name" value="Carb-bd-like_fold"/>
</dbReference>
<dbReference type="EMBL" id="JAKHSK010000008">
    <property type="protein sequence ID" value="MCL6218120.1"/>
    <property type="molecule type" value="Genomic_DNA"/>
</dbReference>
<feature type="signal peptide" evidence="1">
    <location>
        <begin position="1"/>
        <end position="19"/>
    </location>
</feature>
<dbReference type="Gene3D" id="2.60.40.10">
    <property type="entry name" value="Immunoglobulins"/>
    <property type="match status" value="1"/>
</dbReference>
<dbReference type="InterPro" id="IPR031345">
    <property type="entry name" value="T9SS_Plug_N"/>
</dbReference>
<keyword evidence="4" id="KW-1185">Reference proteome</keyword>
<dbReference type="InterPro" id="IPR013783">
    <property type="entry name" value="Ig-like_fold"/>
</dbReference>
<feature type="domain" description="Type 9 secretion system plug protein N-terminal" evidence="2">
    <location>
        <begin position="31"/>
        <end position="154"/>
    </location>
</feature>
<evidence type="ECO:0000259" key="2">
    <source>
        <dbReference type="Pfam" id="PF17116"/>
    </source>
</evidence>
<dbReference type="GO" id="GO:0030246">
    <property type="term" value="F:carbohydrate binding"/>
    <property type="evidence" value="ECO:0007669"/>
    <property type="project" value="InterPro"/>
</dbReference>
<evidence type="ECO:0000313" key="4">
    <source>
        <dbReference type="Proteomes" id="UP001139521"/>
    </source>
</evidence>
<protein>
    <submittedName>
        <fullName evidence="3">DUF5103 domain-containing protein</fullName>
    </submittedName>
</protein>
<dbReference type="RefSeq" id="WP_249601093.1">
    <property type="nucleotide sequence ID" value="NZ_JAKHSK010000008.1"/>
</dbReference>